<dbReference type="FunCoup" id="S0ET33">
    <property type="interactions" value="408"/>
</dbReference>
<name>S0ET33_CHTCT</name>
<dbReference type="GO" id="GO:0005886">
    <property type="term" value="C:plasma membrane"/>
    <property type="evidence" value="ECO:0007669"/>
    <property type="project" value="UniProtKB-SubCell"/>
</dbReference>
<dbReference type="RefSeq" id="WP_016482141.1">
    <property type="nucleotide sequence ID" value="NC_021487.1"/>
</dbReference>
<feature type="transmembrane region" description="Helical" evidence="8">
    <location>
        <begin position="259"/>
        <end position="276"/>
    </location>
</feature>
<keyword evidence="5 8" id="KW-0812">Transmembrane</keyword>
<dbReference type="HOGENOM" id="CLU_031275_8_1_0"/>
<dbReference type="PANTHER" id="PTHR21716">
    <property type="entry name" value="TRANSMEMBRANE PROTEIN"/>
    <property type="match status" value="1"/>
</dbReference>
<dbReference type="AlphaFoldDB" id="S0ET33"/>
<dbReference type="GO" id="GO:0055085">
    <property type="term" value="P:transmembrane transport"/>
    <property type="evidence" value="ECO:0007669"/>
    <property type="project" value="TreeGrafter"/>
</dbReference>
<dbReference type="OrthoDB" id="9793390at2"/>
<gene>
    <name evidence="9" type="ORF">CCALI_00756</name>
</gene>
<feature type="transmembrane region" description="Helical" evidence="8">
    <location>
        <begin position="28"/>
        <end position="52"/>
    </location>
</feature>
<evidence type="ECO:0000256" key="5">
    <source>
        <dbReference type="ARBA" id="ARBA00022692"/>
    </source>
</evidence>
<keyword evidence="10" id="KW-1185">Reference proteome</keyword>
<comment type="subcellular location">
    <subcellularLocation>
        <location evidence="1">Cell membrane</location>
        <topology evidence="1">Multi-pass membrane protein</topology>
    </subcellularLocation>
</comment>
<dbReference type="EMBL" id="HF951689">
    <property type="protein sequence ID" value="CCW34581.1"/>
    <property type="molecule type" value="Genomic_DNA"/>
</dbReference>
<dbReference type="InterPro" id="IPR002549">
    <property type="entry name" value="AI-2E-like"/>
</dbReference>
<evidence type="ECO:0000256" key="7">
    <source>
        <dbReference type="ARBA" id="ARBA00023136"/>
    </source>
</evidence>
<keyword evidence="3" id="KW-0813">Transport</keyword>
<dbReference type="PANTHER" id="PTHR21716:SF53">
    <property type="entry name" value="PERMEASE PERM-RELATED"/>
    <property type="match status" value="1"/>
</dbReference>
<evidence type="ECO:0000256" key="1">
    <source>
        <dbReference type="ARBA" id="ARBA00004651"/>
    </source>
</evidence>
<accession>S0ET33</accession>
<protein>
    <submittedName>
        <fullName evidence="9">Predicted permease</fullName>
    </submittedName>
</protein>
<keyword evidence="6 8" id="KW-1133">Transmembrane helix</keyword>
<evidence type="ECO:0000256" key="3">
    <source>
        <dbReference type="ARBA" id="ARBA00022448"/>
    </source>
</evidence>
<comment type="similarity">
    <text evidence="2">Belongs to the autoinducer-2 exporter (AI-2E) (TC 2.A.86) family.</text>
</comment>
<organism evidence="9 10">
    <name type="scientific">Chthonomonas calidirosea (strain DSM 23976 / ICMP 18418 / T49)</name>
    <dbReference type="NCBI Taxonomy" id="1303518"/>
    <lineage>
        <taxon>Bacteria</taxon>
        <taxon>Bacillati</taxon>
        <taxon>Armatimonadota</taxon>
        <taxon>Chthonomonadia</taxon>
        <taxon>Chthonomonadales</taxon>
        <taxon>Chthonomonadaceae</taxon>
        <taxon>Chthonomonas</taxon>
    </lineage>
</organism>
<dbReference type="Pfam" id="PF01594">
    <property type="entry name" value="AI-2E_transport"/>
    <property type="match status" value="1"/>
</dbReference>
<evidence type="ECO:0000313" key="9">
    <source>
        <dbReference type="EMBL" id="CCW34581.1"/>
    </source>
</evidence>
<keyword evidence="4" id="KW-1003">Cell membrane</keyword>
<evidence type="ECO:0000256" key="4">
    <source>
        <dbReference type="ARBA" id="ARBA00022475"/>
    </source>
</evidence>
<evidence type="ECO:0000256" key="2">
    <source>
        <dbReference type="ARBA" id="ARBA00009773"/>
    </source>
</evidence>
<reference evidence="10" key="1">
    <citation type="submission" date="2013-03" db="EMBL/GenBank/DDBJ databases">
        <title>Genome sequence of Chthonomonas calidirosea, the first sequenced genome from the Armatimonadetes phylum (formally candidate division OP10).</title>
        <authorList>
            <person name="Lee K.C.Y."/>
            <person name="Morgan X.C."/>
            <person name="Dunfield P.F."/>
            <person name="Tamas I."/>
            <person name="Houghton K.M."/>
            <person name="Vyssotski M."/>
            <person name="Ryan J.L.J."/>
            <person name="Lagutin K."/>
            <person name="McDonald I.R."/>
            <person name="Stott M.B."/>
        </authorList>
    </citation>
    <scope>NUCLEOTIDE SEQUENCE [LARGE SCALE GENOMIC DNA]</scope>
    <source>
        <strain evidence="10">DSM 23976 / ICMP 18418 / T49</strain>
    </source>
</reference>
<dbReference type="KEGG" id="ccz:CCALI_00756"/>
<dbReference type="Proteomes" id="UP000014227">
    <property type="component" value="Chromosome I"/>
</dbReference>
<dbReference type="eggNOG" id="COG0628">
    <property type="taxonomic scope" value="Bacteria"/>
</dbReference>
<proteinExistence type="inferred from homology"/>
<keyword evidence="7 8" id="KW-0472">Membrane</keyword>
<evidence type="ECO:0000313" key="10">
    <source>
        <dbReference type="Proteomes" id="UP000014227"/>
    </source>
</evidence>
<feature type="transmembrane region" description="Helical" evidence="8">
    <location>
        <begin position="59"/>
        <end position="76"/>
    </location>
</feature>
<evidence type="ECO:0000256" key="6">
    <source>
        <dbReference type="ARBA" id="ARBA00022989"/>
    </source>
</evidence>
<feature type="transmembrane region" description="Helical" evidence="8">
    <location>
        <begin position="318"/>
        <end position="335"/>
    </location>
</feature>
<evidence type="ECO:0000256" key="8">
    <source>
        <dbReference type="SAM" id="Phobius"/>
    </source>
</evidence>
<feature type="transmembrane region" description="Helical" evidence="8">
    <location>
        <begin position="88"/>
        <end position="114"/>
    </location>
</feature>
<sequence>METEKASTLPKETVEDQHFSRNVHMDHWLRLLVVLATILLLIAFVAVVVRLLGAVKHTLLLFALGGLLAYALDPIVEWIRRRKSMSRGAAVGVVCGGFVLLMLLAAALLGTALVHQINIIVRDHNTYQQGMAADATPQQRDLAAQTYEAKIHEEIARFNDWLAARGVHYDLQRALKHPLPNSGTFTSGLFERVIKTLGDIGRTLFEAAIVGLIAIYLLVYCEEMRHRFTMALPAPLRSYAEIWQDDVNHVLGGFVRGQLLLALIIGTAAGILYLALGIRLWLLLALFVMVASLIPVIGPYIGAAPAVLAALITPESHGLTPMIRVITVIVVLIVINEVGSKILYPRLVGAALGLHEVLVLFLILSGLEVAGITGMFFAAPLTALIVTTLPQLYRFWQGLPPISLTGKARARTGELEAEHL</sequence>
<feature type="transmembrane region" description="Helical" evidence="8">
    <location>
        <begin position="283"/>
        <end position="312"/>
    </location>
</feature>
<dbReference type="PATRIC" id="fig|1303518.3.peg.764"/>
<dbReference type="InParanoid" id="S0ET33"/>